<feature type="active site" description="Proton acceptor" evidence="9">
    <location>
        <position position="10"/>
    </location>
</feature>
<keyword evidence="5 9" id="KW-0963">Cytoplasm</keyword>
<dbReference type="InterPro" id="IPR023016">
    <property type="entry name" value="HisA/PriA"/>
</dbReference>
<name>A0A7C5X4Q1_9AQUI</name>
<evidence type="ECO:0000256" key="5">
    <source>
        <dbReference type="ARBA" id="ARBA00022490"/>
    </source>
</evidence>
<dbReference type="SUPFAM" id="SSF51366">
    <property type="entry name" value="Ribulose-phoshate binding barrel"/>
    <property type="match status" value="1"/>
</dbReference>
<evidence type="ECO:0000256" key="7">
    <source>
        <dbReference type="ARBA" id="ARBA00023102"/>
    </source>
</evidence>
<sequence length="234" mass="25984">MKDFLIPAIDLKEGRLVRLYRGQEDHAKVYSEKPEEVARFFEGLGFSRLHVVDLDGAFGGVPRNLQAIRNIRKVFSGTIQVGGGIRSMETLKILDEEGINLFVVGTVALRNPQLFEEMLTAFPGRLILSVDSKGGKVSVGGWKEESPYTPQDLAKVWDQKPIWGYLYTVVERDGTLEGVDPKPYEEFKSVSKKPLLASGGVASLEDLKKLYGLVEGVVVGKAIYEGKIDLRELK</sequence>
<evidence type="ECO:0000256" key="3">
    <source>
        <dbReference type="ARBA" id="ARBA00005133"/>
    </source>
</evidence>
<dbReference type="EC" id="5.3.1.16" evidence="9 11"/>
<accession>A0A7C5X4Q1</accession>
<evidence type="ECO:0000256" key="1">
    <source>
        <dbReference type="ARBA" id="ARBA00000901"/>
    </source>
</evidence>
<dbReference type="CDD" id="cd04732">
    <property type="entry name" value="HisA"/>
    <property type="match status" value="1"/>
</dbReference>
<reference evidence="12" key="1">
    <citation type="journal article" date="2020" name="mSystems">
        <title>Genome- and Community-Level Interaction Insights into Carbon Utilization and Element Cycling Functions of Hydrothermarchaeota in Hydrothermal Sediment.</title>
        <authorList>
            <person name="Zhou Z."/>
            <person name="Liu Y."/>
            <person name="Xu W."/>
            <person name="Pan J."/>
            <person name="Luo Z.H."/>
            <person name="Li M."/>
        </authorList>
    </citation>
    <scope>NUCLEOTIDE SEQUENCE [LARGE SCALE GENOMIC DNA]</scope>
    <source>
        <strain evidence="12">SpSt-114</strain>
    </source>
</reference>
<evidence type="ECO:0000256" key="2">
    <source>
        <dbReference type="ARBA" id="ARBA00004496"/>
    </source>
</evidence>
<dbReference type="GO" id="GO:0000162">
    <property type="term" value="P:L-tryptophan biosynthetic process"/>
    <property type="evidence" value="ECO:0007669"/>
    <property type="project" value="TreeGrafter"/>
</dbReference>
<evidence type="ECO:0000313" key="12">
    <source>
        <dbReference type="EMBL" id="HHO74696.1"/>
    </source>
</evidence>
<comment type="pathway">
    <text evidence="3 9 11">Amino-acid biosynthesis; L-histidine biosynthesis; L-histidine from 5-phospho-alpha-D-ribose 1-diphosphate: step 4/9.</text>
</comment>
<dbReference type="Gene3D" id="3.20.20.70">
    <property type="entry name" value="Aldolase class I"/>
    <property type="match status" value="1"/>
</dbReference>
<dbReference type="InterPro" id="IPR011060">
    <property type="entry name" value="RibuloseP-bd_barrel"/>
</dbReference>
<evidence type="ECO:0000256" key="4">
    <source>
        <dbReference type="ARBA" id="ARBA00009667"/>
    </source>
</evidence>
<dbReference type="InterPro" id="IPR013785">
    <property type="entry name" value="Aldolase_TIM"/>
</dbReference>
<dbReference type="HAMAP" id="MF_01014">
    <property type="entry name" value="HisA"/>
    <property type="match status" value="1"/>
</dbReference>
<dbReference type="AlphaFoldDB" id="A0A7C5X4Q1"/>
<evidence type="ECO:0000256" key="9">
    <source>
        <dbReference type="HAMAP-Rule" id="MF_01014"/>
    </source>
</evidence>
<comment type="similarity">
    <text evidence="4 9 10">Belongs to the HisA/HisF family.</text>
</comment>
<dbReference type="UniPathway" id="UPA00031">
    <property type="reaction ID" value="UER00009"/>
</dbReference>
<dbReference type="InterPro" id="IPR006062">
    <property type="entry name" value="His_biosynth"/>
</dbReference>
<organism evidence="12">
    <name type="scientific">Thermocrinis ruber</name>
    <dbReference type="NCBI Taxonomy" id="75906"/>
    <lineage>
        <taxon>Bacteria</taxon>
        <taxon>Pseudomonadati</taxon>
        <taxon>Aquificota</taxon>
        <taxon>Aquificia</taxon>
        <taxon>Aquificales</taxon>
        <taxon>Aquificaceae</taxon>
        <taxon>Thermocrinis</taxon>
    </lineage>
</organism>
<dbReference type="EMBL" id="DSAC01000110">
    <property type="protein sequence ID" value="HHO74696.1"/>
    <property type="molecule type" value="Genomic_DNA"/>
</dbReference>
<dbReference type="PANTHER" id="PTHR43090">
    <property type="entry name" value="1-(5-PHOSPHORIBOSYL)-5-[(5-PHOSPHORIBOSYLAMINO)METHYLIDENEAMINO] IMIDAZOLE-4-CARBOXAMIDE ISOMERASE"/>
    <property type="match status" value="1"/>
</dbReference>
<keyword evidence="6 9" id="KW-0028">Amino-acid biosynthesis</keyword>
<dbReference type="GO" id="GO:0003949">
    <property type="term" value="F:1-(5-phosphoribosyl)-5-[(5-phosphoribosylamino)methylideneamino]imidazole-4-carboxamide isomerase activity"/>
    <property type="evidence" value="ECO:0007669"/>
    <property type="project" value="UniProtKB-UniRule"/>
</dbReference>
<comment type="catalytic activity">
    <reaction evidence="1 9 11">
        <text>1-(5-phospho-beta-D-ribosyl)-5-[(5-phospho-beta-D-ribosylamino)methylideneamino]imidazole-4-carboxamide = 5-[(5-phospho-1-deoxy-D-ribulos-1-ylimino)methylamino]-1-(5-phospho-beta-D-ribosyl)imidazole-4-carboxamide</text>
        <dbReference type="Rhea" id="RHEA:15469"/>
        <dbReference type="ChEBI" id="CHEBI:58435"/>
        <dbReference type="ChEBI" id="CHEBI:58525"/>
        <dbReference type="EC" id="5.3.1.16"/>
    </reaction>
</comment>
<comment type="caution">
    <text evidence="12">The sequence shown here is derived from an EMBL/GenBank/DDBJ whole genome shotgun (WGS) entry which is preliminary data.</text>
</comment>
<comment type="subcellular location">
    <subcellularLocation>
        <location evidence="2 9 11">Cytoplasm</location>
    </subcellularLocation>
</comment>
<dbReference type="FunFam" id="3.20.20.70:FF:000009">
    <property type="entry name" value="1-(5-phosphoribosyl)-5-[(5-phosphoribosylamino)methylideneamino] imidazole-4-carboxamide isomerase"/>
    <property type="match status" value="1"/>
</dbReference>
<evidence type="ECO:0000256" key="6">
    <source>
        <dbReference type="ARBA" id="ARBA00022605"/>
    </source>
</evidence>
<dbReference type="NCBIfam" id="TIGR00007">
    <property type="entry name" value="1-(5-phosphoribosyl)-5-[(5-phosphoribosylamino)methylideneamino]imidazole-4-carboxamide isomerase"/>
    <property type="match status" value="1"/>
</dbReference>
<dbReference type="InterPro" id="IPR044524">
    <property type="entry name" value="Isoase_HisA-like"/>
</dbReference>
<feature type="active site" description="Proton donor" evidence="9">
    <location>
        <position position="131"/>
    </location>
</feature>
<dbReference type="Pfam" id="PF00977">
    <property type="entry name" value="His_biosynth"/>
    <property type="match status" value="1"/>
</dbReference>
<evidence type="ECO:0000256" key="10">
    <source>
        <dbReference type="RuleBase" id="RU003657"/>
    </source>
</evidence>
<proteinExistence type="inferred from homology"/>
<dbReference type="GO" id="GO:0005737">
    <property type="term" value="C:cytoplasm"/>
    <property type="evidence" value="ECO:0007669"/>
    <property type="project" value="UniProtKB-SubCell"/>
</dbReference>
<keyword evidence="7 9" id="KW-0368">Histidine biosynthesis</keyword>
<dbReference type="GO" id="GO:0000105">
    <property type="term" value="P:L-histidine biosynthetic process"/>
    <property type="evidence" value="ECO:0007669"/>
    <property type="project" value="UniProtKB-UniRule"/>
</dbReference>
<keyword evidence="8 9" id="KW-0413">Isomerase</keyword>
<evidence type="ECO:0000256" key="8">
    <source>
        <dbReference type="ARBA" id="ARBA00023235"/>
    </source>
</evidence>
<evidence type="ECO:0000256" key="11">
    <source>
        <dbReference type="RuleBase" id="RU003658"/>
    </source>
</evidence>
<dbReference type="InterPro" id="IPR006063">
    <property type="entry name" value="HisA_bact_arch"/>
</dbReference>
<protein>
    <recommendedName>
        <fullName evidence="9 11">1-(5-phosphoribosyl)-5-[(5-phosphoribosylamino)methylideneamino] imidazole-4-carboxamide isomerase</fullName>
        <ecNumber evidence="9 11">5.3.1.16</ecNumber>
    </recommendedName>
    <alternativeName>
        <fullName evidence="9">Phosphoribosylformimino-5-aminoimidazole carboxamide ribotide isomerase</fullName>
    </alternativeName>
</protein>
<gene>
    <name evidence="9 12" type="primary">hisA</name>
    <name evidence="12" type="ORF">ENN04_08745</name>
</gene>
<dbReference type="PANTHER" id="PTHR43090:SF2">
    <property type="entry name" value="1-(5-PHOSPHORIBOSYL)-5-[(5-PHOSPHORIBOSYLAMINO)METHYLIDENEAMINO] IMIDAZOLE-4-CARBOXAMIDE ISOMERASE"/>
    <property type="match status" value="1"/>
</dbReference>